<dbReference type="CDD" id="cd07038">
    <property type="entry name" value="TPP_PYR_PDC_IPDC_like"/>
    <property type="match status" value="1"/>
</dbReference>
<dbReference type="PANTHER" id="PTHR43452:SF1">
    <property type="entry name" value="PYRUVATE DECARBOXYLASE C186.09-RELATED"/>
    <property type="match status" value="1"/>
</dbReference>
<comment type="cofactor">
    <cofactor evidence="11">
        <name>Mg(2+)</name>
        <dbReference type="ChEBI" id="CHEBI:18420"/>
    </cofactor>
    <text evidence="11">Binds 1 Mg(2+) per subunit.</text>
</comment>
<keyword evidence="6 11" id="KW-0479">Metal-binding</keyword>
<evidence type="ECO:0000256" key="11">
    <source>
        <dbReference type="PIRSR" id="PIRSR036565-2"/>
    </source>
</evidence>
<evidence type="ECO:0000256" key="3">
    <source>
        <dbReference type="ARBA" id="ARBA00007812"/>
    </source>
</evidence>
<dbReference type="GO" id="GO:0000949">
    <property type="term" value="P:aromatic amino acid family catabolic process to alcohol via Ehrlich pathway"/>
    <property type="evidence" value="ECO:0007669"/>
    <property type="project" value="TreeGrafter"/>
</dbReference>
<dbReference type="InterPro" id="IPR047214">
    <property type="entry name" value="TPP_PDC_IPDC"/>
</dbReference>
<gene>
    <name evidence="17" type="ORF">BDV23DRAFT_183002</name>
</gene>
<dbReference type="GO" id="GO:0004737">
    <property type="term" value="F:pyruvate decarboxylase activity"/>
    <property type="evidence" value="ECO:0007669"/>
    <property type="project" value="UniProtKB-EC"/>
</dbReference>
<keyword evidence="13" id="KW-0472">Membrane</keyword>
<dbReference type="AlphaFoldDB" id="A0A5N7CAQ5"/>
<keyword evidence="7" id="KW-0210">Decarboxylase</keyword>
<feature type="transmembrane region" description="Helical" evidence="13">
    <location>
        <begin position="71"/>
        <end position="93"/>
    </location>
</feature>
<dbReference type="InterPro" id="IPR012000">
    <property type="entry name" value="Thiamin_PyroP_enz_cen_dom"/>
</dbReference>
<dbReference type="InterPro" id="IPR011766">
    <property type="entry name" value="TPP_enzyme_TPP-bd"/>
</dbReference>
<keyword evidence="9 12" id="KW-0786">Thiamine pyrophosphate</keyword>
<dbReference type="Gene3D" id="3.40.50.1220">
    <property type="entry name" value="TPP-binding domain"/>
    <property type="match status" value="1"/>
</dbReference>
<dbReference type="EMBL" id="ML735250">
    <property type="protein sequence ID" value="KAE8390878.1"/>
    <property type="molecule type" value="Genomic_DNA"/>
</dbReference>
<evidence type="ECO:0000256" key="2">
    <source>
        <dbReference type="ARBA" id="ARBA00001964"/>
    </source>
</evidence>
<evidence type="ECO:0000256" key="13">
    <source>
        <dbReference type="SAM" id="Phobius"/>
    </source>
</evidence>
<dbReference type="EC" id="4.1.1.1" evidence="4"/>
<dbReference type="InterPro" id="IPR012110">
    <property type="entry name" value="PDC/IPDC-like"/>
</dbReference>
<dbReference type="PANTHER" id="PTHR43452">
    <property type="entry name" value="PYRUVATE DECARBOXYLASE"/>
    <property type="match status" value="1"/>
</dbReference>
<evidence type="ECO:0000256" key="9">
    <source>
        <dbReference type="ARBA" id="ARBA00023052"/>
    </source>
</evidence>
<comment type="cofactor">
    <cofactor evidence="2">
        <name>thiamine diphosphate</name>
        <dbReference type="ChEBI" id="CHEBI:58937"/>
    </cofactor>
</comment>
<evidence type="ECO:0000256" key="5">
    <source>
        <dbReference type="ARBA" id="ARBA00014422"/>
    </source>
</evidence>
<feature type="domain" description="Thiamine pyrophosphate enzyme central" evidence="14">
    <location>
        <begin position="212"/>
        <end position="317"/>
    </location>
</feature>
<comment type="catalytic activity">
    <reaction evidence="1">
        <text>a 2-oxocarboxylate + H(+) = an aldehyde + CO2</text>
        <dbReference type="Rhea" id="RHEA:11628"/>
        <dbReference type="ChEBI" id="CHEBI:15378"/>
        <dbReference type="ChEBI" id="CHEBI:16526"/>
        <dbReference type="ChEBI" id="CHEBI:17478"/>
        <dbReference type="ChEBI" id="CHEBI:35179"/>
        <dbReference type="EC" id="4.1.1.1"/>
    </reaction>
</comment>
<evidence type="ECO:0000259" key="15">
    <source>
        <dbReference type="Pfam" id="PF02775"/>
    </source>
</evidence>
<evidence type="ECO:0000259" key="14">
    <source>
        <dbReference type="Pfam" id="PF00205"/>
    </source>
</evidence>
<accession>A0A5N7CAQ5</accession>
<comment type="similarity">
    <text evidence="3 12">Belongs to the TPP enzyme family.</text>
</comment>
<keyword evidence="13" id="KW-1133">Transmembrane helix</keyword>
<dbReference type="Pfam" id="PF00205">
    <property type="entry name" value="TPP_enzyme_M"/>
    <property type="match status" value="1"/>
</dbReference>
<dbReference type="GO" id="GO:0030976">
    <property type="term" value="F:thiamine pyrophosphate binding"/>
    <property type="evidence" value="ECO:0007669"/>
    <property type="project" value="InterPro"/>
</dbReference>
<dbReference type="InterPro" id="IPR047213">
    <property type="entry name" value="TPP_PYR_PDC_IPDC-like"/>
</dbReference>
<dbReference type="SUPFAM" id="SSF52518">
    <property type="entry name" value="Thiamin diphosphate-binding fold (THDP-binding)"/>
    <property type="match status" value="2"/>
</dbReference>
<feature type="binding site" evidence="11">
    <location>
        <position position="482"/>
    </location>
    <ligand>
        <name>Mg(2+)</name>
        <dbReference type="ChEBI" id="CHEBI:18420"/>
    </ligand>
</feature>
<dbReference type="Gene3D" id="3.40.50.970">
    <property type="match status" value="2"/>
</dbReference>
<evidence type="ECO:0000256" key="6">
    <source>
        <dbReference type="ARBA" id="ARBA00022723"/>
    </source>
</evidence>
<dbReference type="GO" id="GO:0005829">
    <property type="term" value="C:cytosol"/>
    <property type="evidence" value="ECO:0007669"/>
    <property type="project" value="TreeGrafter"/>
</dbReference>
<feature type="binding site" evidence="11">
    <location>
        <position position="480"/>
    </location>
    <ligand>
        <name>Mg(2+)</name>
        <dbReference type="ChEBI" id="CHEBI:18420"/>
    </ligand>
</feature>
<evidence type="ECO:0000313" key="17">
    <source>
        <dbReference type="EMBL" id="KAE8390878.1"/>
    </source>
</evidence>
<keyword evidence="10" id="KW-0456">Lyase</keyword>
<dbReference type="SUPFAM" id="SSF52467">
    <property type="entry name" value="DHS-like NAD/FAD-binding domain"/>
    <property type="match status" value="1"/>
</dbReference>
<organism evidence="17">
    <name type="scientific">Petromyces alliaceus</name>
    <name type="common">Aspergillus alliaceus</name>
    <dbReference type="NCBI Taxonomy" id="209559"/>
    <lineage>
        <taxon>Eukaryota</taxon>
        <taxon>Fungi</taxon>
        <taxon>Dikarya</taxon>
        <taxon>Ascomycota</taxon>
        <taxon>Pezizomycotina</taxon>
        <taxon>Eurotiomycetes</taxon>
        <taxon>Eurotiomycetidae</taxon>
        <taxon>Eurotiales</taxon>
        <taxon>Aspergillaceae</taxon>
        <taxon>Aspergillus</taxon>
        <taxon>Aspergillus subgen. Circumdati</taxon>
    </lineage>
</organism>
<feature type="domain" description="Thiamine pyrophosphate enzyme TPP-binding" evidence="15">
    <location>
        <begin position="402"/>
        <end position="494"/>
    </location>
</feature>
<dbReference type="InterPro" id="IPR029061">
    <property type="entry name" value="THDP-binding"/>
</dbReference>
<feature type="binding site" evidence="11">
    <location>
        <position position="453"/>
    </location>
    <ligand>
        <name>Mg(2+)</name>
        <dbReference type="ChEBI" id="CHEBI:18420"/>
    </ligand>
</feature>
<dbReference type="InterPro" id="IPR012001">
    <property type="entry name" value="Thiamin_PyroP_enz_TPP-bd_dom"/>
</dbReference>
<dbReference type="CDD" id="cd02005">
    <property type="entry name" value="TPP_PDC_IPDC"/>
    <property type="match status" value="1"/>
</dbReference>
<evidence type="ECO:0000256" key="8">
    <source>
        <dbReference type="ARBA" id="ARBA00022842"/>
    </source>
</evidence>
<dbReference type="Proteomes" id="UP000326877">
    <property type="component" value="Unassembled WGS sequence"/>
</dbReference>
<dbReference type="PIRSF" id="PIRSF036565">
    <property type="entry name" value="Pyruvt_ip_decrb"/>
    <property type="match status" value="1"/>
</dbReference>
<sequence>MMLLKHQVGDFLAHRFEELAVKDYFVVPGDYNLDLVDQLLRNPNLRMINCCNELNAGYAADGYARVSKSNIAVVVVTYMVGSLSVLNAIAGAYSEKLKVIVVCGGPMSRHCSSDPAVHHSLGIPDKDQSRKIFEQVTCASIRLDQQNTPDDIDHVLQECLAKSLPVYMEFPVDLVNKVFFDPTAMKPLVRPSTSGQLGNTDEALRYVWQAWVSARMPVLLVGGRARHFLSVKVIERFMSAIGCVAFYLLDGKSQLSEAHPQCGGLFWSVVSDPGVEVTVRESDLWITVGCRWNDLHTLRSLDVSKERSRILAIEESSIRTPDGHTINNIPTKAVIQALIERGLPPNGTSLKAFLQYQDQDLHSNQKYSPPGQNAESNVTLDNIVDRISSVISRNDTIVADAGESWFAASRVRLPPGADLQTQLLYSSTGWSLPASMGCQLARPDGRTIVILGDGSFQMTCQELSTMLRYEVNAIVVIINNHGYQIEEMIHKGPYNQIGSWNYAGLAAAIWHETGTGKSLLGKHSVFSAKIQTIKQLDAAFLHASLYPRVLAVLECCIDPAKPSSTVQIFGSKLVHSDIIPCPATPQ</sequence>
<evidence type="ECO:0000259" key="16">
    <source>
        <dbReference type="Pfam" id="PF02776"/>
    </source>
</evidence>
<reference evidence="17" key="1">
    <citation type="submission" date="2019-04" db="EMBL/GenBank/DDBJ databases">
        <title>Friends and foes A comparative genomics studyof 23 Aspergillus species from section Flavi.</title>
        <authorList>
            <consortium name="DOE Joint Genome Institute"/>
            <person name="Kjaerbolling I."/>
            <person name="Vesth T."/>
            <person name="Frisvad J.C."/>
            <person name="Nybo J.L."/>
            <person name="Theobald S."/>
            <person name="Kildgaard S."/>
            <person name="Isbrandt T."/>
            <person name="Kuo A."/>
            <person name="Sato A."/>
            <person name="Lyhne E.K."/>
            <person name="Kogle M.E."/>
            <person name="Wiebenga A."/>
            <person name="Kun R.S."/>
            <person name="Lubbers R.J."/>
            <person name="Makela M.R."/>
            <person name="Barry K."/>
            <person name="Chovatia M."/>
            <person name="Clum A."/>
            <person name="Daum C."/>
            <person name="Haridas S."/>
            <person name="He G."/>
            <person name="LaButti K."/>
            <person name="Lipzen A."/>
            <person name="Mondo S."/>
            <person name="Riley R."/>
            <person name="Salamov A."/>
            <person name="Simmons B.A."/>
            <person name="Magnuson J.K."/>
            <person name="Henrissat B."/>
            <person name="Mortensen U.H."/>
            <person name="Larsen T.O."/>
            <person name="Devries R.P."/>
            <person name="Grigoriev I.V."/>
            <person name="Machida M."/>
            <person name="Baker S.E."/>
            <person name="Andersen M.R."/>
        </authorList>
    </citation>
    <scope>NUCLEOTIDE SEQUENCE [LARGE SCALE GENOMIC DNA]</scope>
    <source>
        <strain evidence="17">IBT 14317</strain>
    </source>
</reference>
<dbReference type="OrthoDB" id="3970464at2759"/>
<dbReference type="InterPro" id="IPR029035">
    <property type="entry name" value="DHS-like_NAD/FAD-binding_dom"/>
</dbReference>
<evidence type="ECO:0000256" key="12">
    <source>
        <dbReference type="RuleBase" id="RU362132"/>
    </source>
</evidence>
<dbReference type="Pfam" id="PF02776">
    <property type="entry name" value="TPP_enzyme_N"/>
    <property type="match status" value="1"/>
</dbReference>
<keyword evidence="13" id="KW-0812">Transmembrane</keyword>
<evidence type="ECO:0000256" key="7">
    <source>
        <dbReference type="ARBA" id="ARBA00022793"/>
    </source>
</evidence>
<dbReference type="PROSITE" id="PS00187">
    <property type="entry name" value="TPP_ENZYMES"/>
    <property type="match status" value="1"/>
</dbReference>
<feature type="domain" description="Thiamine pyrophosphate enzyme N-terminal TPP-binding" evidence="16">
    <location>
        <begin position="7"/>
        <end position="118"/>
    </location>
</feature>
<evidence type="ECO:0000256" key="1">
    <source>
        <dbReference type="ARBA" id="ARBA00001041"/>
    </source>
</evidence>
<dbReference type="Pfam" id="PF02775">
    <property type="entry name" value="TPP_enzyme_C"/>
    <property type="match status" value="1"/>
</dbReference>
<proteinExistence type="inferred from homology"/>
<dbReference type="InterPro" id="IPR000399">
    <property type="entry name" value="TPP-bd_CS"/>
</dbReference>
<dbReference type="FunFam" id="3.40.50.970:FF:000024">
    <property type="entry name" value="Pyruvate decarboxylase isozyme"/>
    <property type="match status" value="1"/>
</dbReference>
<protein>
    <recommendedName>
        <fullName evidence="5">Pyruvate decarboxylase</fullName>
        <ecNumber evidence="4">4.1.1.1</ecNumber>
    </recommendedName>
</protein>
<evidence type="ECO:0000256" key="4">
    <source>
        <dbReference type="ARBA" id="ARBA00013202"/>
    </source>
</evidence>
<keyword evidence="8 11" id="KW-0460">Magnesium</keyword>
<dbReference type="GO" id="GO:0000287">
    <property type="term" value="F:magnesium ion binding"/>
    <property type="evidence" value="ECO:0007669"/>
    <property type="project" value="InterPro"/>
</dbReference>
<name>A0A5N7CAQ5_PETAA</name>
<evidence type="ECO:0000256" key="10">
    <source>
        <dbReference type="ARBA" id="ARBA00023239"/>
    </source>
</evidence>